<feature type="region of interest" description="Disordered" evidence="19">
    <location>
        <begin position="931"/>
        <end position="953"/>
    </location>
</feature>
<keyword evidence="10 16" id="KW-0862">Zinc</keyword>
<dbReference type="CDD" id="cd09601">
    <property type="entry name" value="M1_APN-Q_like"/>
    <property type="match status" value="1"/>
</dbReference>
<proteinExistence type="inferred from homology"/>
<dbReference type="GO" id="GO:0042277">
    <property type="term" value="F:peptide binding"/>
    <property type="evidence" value="ECO:0007669"/>
    <property type="project" value="TreeGrafter"/>
</dbReference>
<dbReference type="GO" id="GO:0070006">
    <property type="term" value="F:metalloaminopeptidase activity"/>
    <property type="evidence" value="ECO:0007669"/>
    <property type="project" value="TreeGrafter"/>
</dbReference>
<dbReference type="SUPFAM" id="SSF63737">
    <property type="entry name" value="Leukotriene A4 hydrolase N-terminal domain"/>
    <property type="match status" value="1"/>
</dbReference>
<feature type="binding site" evidence="16">
    <location>
        <position position="347"/>
    </location>
    <ligand>
        <name>Zn(2+)</name>
        <dbReference type="ChEBI" id="CHEBI:29105"/>
        <note>catalytic</note>
    </ligand>
</feature>
<evidence type="ECO:0000256" key="13">
    <source>
        <dbReference type="ARBA" id="ARBA00023180"/>
    </source>
</evidence>
<dbReference type="Pfam" id="PF17900">
    <property type="entry name" value="Peptidase_M1_N"/>
    <property type="match status" value="1"/>
</dbReference>
<dbReference type="GO" id="GO:0008270">
    <property type="term" value="F:zinc ion binding"/>
    <property type="evidence" value="ECO:0007669"/>
    <property type="project" value="UniProtKB-UniRule"/>
</dbReference>
<dbReference type="PRINTS" id="PR00756">
    <property type="entry name" value="ALADIPTASE"/>
</dbReference>
<keyword evidence="7 16" id="KW-0479">Metal-binding</keyword>
<evidence type="ECO:0000256" key="3">
    <source>
        <dbReference type="ARBA" id="ARBA00022438"/>
    </source>
</evidence>
<dbReference type="EMBL" id="WJQU01000001">
    <property type="protein sequence ID" value="KAJ6648104.1"/>
    <property type="molecule type" value="Genomic_DNA"/>
</dbReference>
<evidence type="ECO:0000256" key="4">
    <source>
        <dbReference type="ARBA" id="ARBA00022475"/>
    </source>
</evidence>
<dbReference type="SUPFAM" id="SSF55486">
    <property type="entry name" value="Metalloproteases ('zincins'), catalytic domain"/>
    <property type="match status" value="1"/>
</dbReference>
<feature type="site" description="Transition state stabilizer" evidence="17">
    <location>
        <position position="429"/>
    </location>
</feature>
<comment type="subcellular location">
    <subcellularLocation>
        <location evidence="1">Cell membrane</location>
        <topology evidence="1">Lipid-anchor</topology>
        <topology evidence="1">GPI-anchor</topology>
    </subcellularLocation>
</comment>
<dbReference type="FunFam" id="2.60.40.1730:FF:000013">
    <property type="entry name" value="Aminopeptidase"/>
    <property type="match status" value="1"/>
</dbReference>
<evidence type="ECO:0000256" key="14">
    <source>
        <dbReference type="ARBA" id="ARBA00023288"/>
    </source>
</evidence>
<dbReference type="FunFam" id="2.60.40.1910:FF:000008">
    <property type="entry name" value="Aminopeptidase"/>
    <property type="match status" value="1"/>
</dbReference>
<gene>
    <name evidence="24" type="primary">APN1_2</name>
    <name evidence="24" type="ORF">Bhyg_03329</name>
</gene>
<evidence type="ECO:0000256" key="10">
    <source>
        <dbReference type="ARBA" id="ARBA00022833"/>
    </source>
</evidence>
<dbReference type="InterPro" id="IPR050344">
    <property type="entry name" value="Peptidase_M1_aminopeptidases"/>
</dbReference>
<evidence type="ECO:0000313" key="25">
    <source>
        <dbReference type="Proteomes" id="UP001151699"/>
    </source>
</evidence>
<keyword evidence="6 18" id="KW-0645">Protease</keyword>
<reference evidence="24" key="1">
    <citation type="submission" date="2022-07" db="EMBL/GenBank/DDBJ databases">
        <authorList>
            <person name="Trinca V."/>
            <person name="Uliana J.V.C."/>
            <person name="Torres T.T."/>
            <person name="Ward R.J."/>
            <person name="Monesi N."/>
        </authorList>
    </citation>
    <scope>NUCLEOTIDE SEQUENCE</scope>
    <source>
        <strain evidence="24">HSMRA1968</strain>
        <tissue evidence="24">Whole embryos</tissue>
    </source>
</reference>
<keyword evidence="14" id="KW-0449">Lipoprotein</keyword>
<evidence type="ECO:0000313" key="24">
    <source>
        <dbReference type="EMBL" id="KAJ6648104.1"/>
    </source>
</evidence>
<evidence type="ECO:0000256" key="9">
    <source>
        <dbReference type="ARBA" id="ARBA00022801"/>
    </source>
</evidence>
<dbReference type="GO" id="GO:0005737">
    <property type="term" value="C:cytoplasm"/>
    <property type="evidence" value="ECO:0007669"/>
    <property type="project" value="TreeGrafter"/>
</dbReference>
<evidence type="ECO:0000256" key="19">
    <source>
        <dbReference type="SAM" id="MobiDB-lite"/>
    </source>
</evidence>
<feature type="binding site" evidence="16">
    <location>
        <position position="343"/>
    </location>
    <ligand>
        <name>Zn(2+)</name>
        <dbReference type="ChEBI" id="CHEBI:29105"/>
        <note>catalytic</note>
    </ligand>
</feature>
<feature type="domain" description="Aminopeptidase N-like N-terminal" evidence="23">
    <location>
        <begin position="45"/>
        <end position="235"/>
    </location>
</feature>
<evidence type="ECO:0000256" key="5">
    <source>
        <dbReference type="ARBA" id="ARBA00022622"/>
    </source>
</evidence>
<dbReference type="PANTHER" id="PTHR11533:SF290">
    <property type="entry name" value="AMINOPEPTIDASE"/>
    <property type="match status" value="1"/>
</dbReference>
<evidence type="ECO:0000256" key="18">
    <source>
        <dbReference type="RuleBase" id="RU364040"/>
    </source>
</evidence>
<evidence type="ECO:0000256" key="15">
    <source>
        <dbReference type="PIRSR" id="PIRSR634016-1"/>
    </source>
</evidence>
<feature type="chain" id="PRO_5040271463" description="Aminopeptidase" evidence="20">
    <location>
        <begin position="20"/>
        <end position="970"/>
    </location>
</feature>
<dbReference type="InterPro" id="IPR027268">
    <property type="entry name" value="Peptidase_M4/M1_CTD_sf"/>
</dbReference>
<keyword evidence="3 18" id="KW-0031">Aminopeptidase</keyword>
<feature type="signal peptide" evidence="20">
    <location>
        <begin position="1"/>
        <end position="19"/>
    </location>
</feature>
<feature type="active site" description="Proton acceptor" evidence="15">
    <location>
        <position position="344"/>
    </location>
</feature>
<evidence type="ECO:0000256" key="16">
    <source>
        <dbReference type="PIRSR" id="PIRSR634016-3"/>
    </source>
</evidence>
<dbReference type="GO" id="GO:0098552">
    <property type="term" value="C:side of membrane"/>
    <property type="evidence" value="ECO:0007669"/>
    <property type="project" value="UniProtKB-KW"/>
</dbReference>
<sequence length="970" mass="110366">MLQFTQFFLFGMLAAASSSKIPVPSTRDIEPRVDGYSYRLPNATKPEAYVIDFTTNVHNSNFNFAGTVAIDIVVLQATPVITLHHRQLSIASIILESLPLNGTTIPLSPHYYDPISEFLSIPLELGTLQPNQRYRMTISYTGILRTDQAGFYRSSYIADDGTRRWLATTQFESTDARHGFPCYDETWLRANFTISITHGANYSAISNMPVREIENHDNGMVTTRFLTTPPTPTYLIAFIISDFSKQDNGGSPVFPHATYARPNAIHGAEFSVTTAEKILKAFDDYLDIPFSYALPKLDQVAVPDFAAGAMENWGLVTYREQYLLLFENSTFTTKTNIVTIVAHEFAHQWFGNLVTPKWWTYLWLSEGFATLFEYYATNWVFPEWKILDDFVYSTVQGVFQNDARIQTRPMTHYVEDPDDIDNLFDSVAYEKAGSVLRMMLHAITENTFKKGLTYYLRNKEFSDVTEEDLFAALNQASREDGSIDSSQNIEEIMLTWTRQRGFPVVTVQRNYATGAITIHQQRYLTIPADTQDLTLWWIPYNFATATNPDFEDTRAEGWMPATRTSTITQTTSKNWLSTDWVVFNKQETGYYRVLYDEQNYNLIVNQLNSDFSKIHLTSRAQLIDDSFDFARTGRLSYHTAFNIITHLEGETEYVTWGSALRGLTLVNRMLVSSCQYPQFQNFTRILIKKLYDHVGLTDKGDDEPHFQKQARIWAINWACNMAADECLTDTRNVVSQLSIESINVNVRQAILCGAMRQATTNRYLYTYESLRLATDSNERNRIISAMGCSWNKIFLMDYIYTSSASPEENIYVSQAEKYRVFTSVLDNGQVGLSVALEFLQNDLAQAATSYGRTNINNALTAVALYITTADMENEFSKVLNLTETVSEIDSSTITRVNEIIADNKAWSNEHRSNIESWITSFHAAREQEATTLPTTAPTQQPTQQTTVETTEQPSSSAMIKLSVFLIPIFV</sequence>
<dbReference type="InterPro" id="IPR001930">
    <property type="entry name" value="Peptidase_M1"/>
</dbReference>
<accession>A0A9Q0ND74</accession>
<evidence type="ECO:0000259" key="23">
    <source>
        <dbReference type="Pfam" id="PF17900"/>
    </source>
</evidence>
<evidence type="ECO:0000256" key="17">
    <source>
        <dbReference type="PIRSR" id="PIRSR634016-4"/>
    </source>
</evidence>
<keyword evidence="13" id="KW-0325">Glycoprotein</keyword>
<dbReference type="PANTHER" id="PTHR11533">
    <property type="entry name" value="PROTEASE M1 ZINC METALLOPROTEASE"/>
    <property type="match status" value="1"/>
</dbReference>
<dbReference type="GO" id="GO:0006508">
    <property type="term" value="P:proteolysis"/>
    <property type="evidence" value="ECO:0007669"/>
    <property type="project" value="UniProtKB-KW"/>
</dbReference>
<comment type="caution">
    <text evidence="24">The sequence shown here is derived from an EMBL/GenBank/DDBJ whole genome shotgun (WGS) entry which is preliminary data.</text>
</comment>
<dbReference type="InterPro" id="IPR024571">
    <property type="entry name" value="ERAP1-like_C_dom"/>
</dbReference>
<dbReference type="GO" id="GO:0005886">
    <property type="term" value="C:plasma membrane"/>
    <property type="evidence" value="ECO:0007669"/>
    <property type="project" value="UniProtKB-SubCell"/>
</dbReference>
<feature type="binding site" evidence="16">
    <location>
        <position position="366"/>
    </location>
    <ligand>
        <name>Zn(2+)</name>
        <dbReference type="ChEBI" id="CHEBI:29105"/>
        <note>catalytic</note>
    </ligand>
</feature>
<evidence type="ECO:0000256" key="1">
    <source>
        <dbReference type="ARBA" id="ARBA00004609"/>
    </source>
</evidence>
<dbReference type="EC" id="3.4.11.-" evidence="18"/>
<protein>
    <recommendedName>
        <fullName evidence="18">Aminopeptidase</fullName>
        <ecNumber evidence="18">3.4.11.-</ecNumber>
    </recommendedName>
</protein>
<feature type="domain" description="ERAP1-like C-terminal" evidence="22">
    <location>
        <begin position="580"/>
        <end position="880"/>
    </location>
</feature>
<organism evidence="24 25">
    <name type="scientific">Pseudolycoriella hygida</name>
    <dbReference type="NCBI Taxonomy" id="35572"/>
    <lineage>
        <taxon>Eukaryota</taxon>
        <taxon>Metazoa</taxon>
        <taxon>Ecdysozoa</taxon>
        <taxon>Arthropoda</taxon>
        <taxon>Hexapoda</taxon>
        <taxon>Insecta</taxon>
        <taxon>Pterygota</taxon>
        <taxon>Neoptera</taxon>
        <taxon>Endopterygota</taxon>
        <taxon>Diptera</taxon>
        <taxon>Nematocera</taxon>
        <taxon>Sciaroidea</taxon>
        <taxon>Sciaridae</taxon>
        <taxon>Pseudolycoriella</taxon>
    </lineage>
</organism>
<feature type="domain" description="Peptidase M1 membrane alanine aminopeptidase" evidence="21">
    <location>
        <begin position="271"/>
        <end position="496"/>
    </location>
</feature>
<keyword evidence="8 20" id="KW-0732">Signal</keyword>
<dbReference type="GO" id="GO:0005615">
    <property type="term" value="C:extracellular space"/>
    <property type="evidence" value="ECO:0007669"/>
    <property type="project" value="TreeGrafter"/>
</dbReference>
<name>A0A9Q0ND74_9DIPT</name>
<dbReference type="GO" id="GO:0043171">
    <property type="term" value="P:peptide catabolic process"/>
    <property type="evidence" value="ECO:0007669"/>
    <property type="project" value="TreeGrafter"/>
</dbReference>
<dbReference type="Proteomes" id="UP001151699">
    <property type="component" value="Chromosome A"/>
</dbReference>
<dbReference type="OrthoDB" id="510539at2759"/>
<evidence type="ECO:0000256" key="12">
    <source>
        <dbReference type="ARBA" id="ARBA00023136"/>
    </source>
</evidence>
<dbReference type="Gene3D" id="1.10.390.10">
    <property type="entry name" value="Neutral Protease Domain 2"/>
    <property type="match status" value="1"/>
</dbReference>
<dbReference type="Gene3D" id="1.25.50.20">
    <property type="match status" value="1"/>
</dbReference>
<keyword evidence="9 18" id="KW-0378">Hydrolase</keyword>
<comment type="similarity">
    <text evidence="2 18">Belongs to the peptidase M1 family.</text>
</comment>
<comment type="cofactor">
    <cofactor evidence="16 18">
        <name>Zn(2+)</name>
        <dbReference type="ChEBI" id="CHEBI:29105"/>
    </cofactor>
    <text evidence="16 18">Binds 1 zinc ion per subunit.</text>
</comment>
<feature type="non-terminal residue" evidence="24">
    <location>
        <position position="1"/>
    </location>
</feature>
<evidence type="ECO:0000256" key="6">
    <source>
        <dbReference type="ARBA" id="ARBA00022670"/>
    </source>
</evidence>
<keyword evidence="12" id="KW-0472">Membrane</keyword>
<evidence type="ECO:0000259" key="22">
    <source>
        <dbReference type="Pfam" id="PF11838"/>
    </source>
</evidence>
<evidence type="ECO:0000256" key="2">
    <source>
        <dbReference type="ARBA" id="ARBA00010136"/>
    </source>
</evidence>
<dbReference type="Gene3D" id="2.60.40.1730">
    <property type="entry name" value="tricorn interacting facor f3 domain"/>
    <property type="match status" value="1"/>
</dbReference>
<evidence type="ECO:0000256" key="8">
    <source>
        <dbReference type="ARBA" id="ARBA00022729"/>
    </source>
</evidence>
<keyword evidence="4" id="KW-1003">Cell membrane</keyword>
<keyword evidence="25" id="KW-1185">Reference proteome</keyword>
<dbReference type="InterPro" id="IPR042097">
    <property type="entry name" value="Aminopeptidase_N-like_N_sf"/>
</dbReference>
<dbReference type="Gene3D" id="2.60.40.1910">
    <property type="match status" value="1"/>
</dbReference>
<keyword evidence="11 18" id="KW-0482">Metalloprotease</keyword>
<dbReference type="FunFam" id="1.10.390.10:FF:000013">
    <property type="entry name" value="Aminopeptidase N"/>
    <property type="match status" value="1"/>
</dbReference>
<evidence type="ECO:0000259" key="21">
    <source>
        <dbReference type="Pfam" id="PF01433"/>
    </source>
</evidence>
<dbReference type="InterPro" id="IPR045357">
    <property type="entry name" value="Aminopeptidase_N-like_N"/>
</dbReference>
<dbReference type="InterPro" id="IPR034016">
    <property type="entry name" value="M1_APN-typ"/>
</dbReference>
<keyword evidence="5" id="KW-0336">GPI-anchor</keyword>
<evidence type="ECO:0000256" key="20">
    <source>
        <dbReference type="SAM" id="SignalP"/>
    </source>
</evidence>
<dbReference type="Pfam" id="PF01433">
    <property type="entry name" value="Peptidase_M1"/>
    <property type="match status" value="1"/>
</dbReference>
<evidence type="ECO:0000256" key="7">
    <source>
        <dbReference type="ARBA" id="ARBA00022723"/>
    </source>
</evidence>
<dbReference type="AlphaFoldDB" id="A0A9Q0ND74"/>
<evidence type="ECO:0000256" key="11">
    <source>
        <dbReference type="ARBA" id="ARBA00023049"/>
    </source>
</evidence>
<dbReference type="Pfam" id="PF11838">
    <property type="entry name" value="ERAP1_C"/>
    <property type="match status" value="1"/>
</dbReference>
<dbReference type="InterPro" id="IPR014782">
    <property type="entry name" value="Peptidase_M1_dom"/>
</dbReference>